<evidence type="ECO:0000313" key="3">
    <source>
        <dbReference type="Proteomes" id="UP000287651"/>
    </source>
</evidence>
<feature type="region of interest" description="Disordered" evidence="1">
    <location>
        <begin position="87"/>
        <end position="106"/>
    </location>
</feature>
<evidence type="ECO:0000313" key="2">
    <source>
        <dbReference type="EMBL" id="RRT56436.1"/>
    </source>
</evidence>
<protein>
    <submittedName>
        <fullName evidence="2">Uncharacterized protein</fullName>
    </submittedName>
</protein>
<dbReference type="Proteomes" id="UP000287651">
    <property type="component" value="Unassembled WGS sequence"/>
</dbReference>
<evidence type="ECO:0000256" key="1">
    <source>
        <dbReference type="SAM" id="MobiDB-lite"/>
    </source>
</evidence>
<dbReference type="AlphaFoldDB" id="A0A426YXH5"/>
<accession>A0A426YXH5</accession>
<reference evidence="2 3" key="1">
    <citation type="journal article" date="2014" name="Agronomy (Basel)">
        <title>A Draft Genome Sequence for Ensete ventricosum, the Drought-Tolerant Tree Against Hunger.</title>
        <authorList>
            <person name="Harrison J."/>
            <person name="Moore K.A."/>
            <person name="Paszkiewicz K."/>
            <person name="Jones T."/>
            <person name="Grant M."/>
            <person name="Ambacheew D."/>
            <person name="Muzemil S."/>
            <person name="Studholme D.J."/>
        </authorList>
    </citation>
    <scope>NUCLEOTIDE SEQUENCE [LARGE SCALE GENOMIC DNA]</scope>
</reference>
<gene>
    <name evidence="2" type="ORF">B296_00004516</name>
</gene>
<dbReference type="EMBL" id="AMZH03009640">
    <property type="protein sequence ID" value="RRT56436.1"/>
    <property type="molecule type" value="Genomic_DNA"/>
</dbReference>
<name>A0A426YXH5_ENSVE</name>
<comment type="caution">
    <text evidence="2">The sequence shown here is derived from an EMBL/GenBank/DDBJ whole genome shotgun (WGS) entry which is preliminary data.</text>
</comment>
<proteinExistence type="predicted"/>
<sequence length="151" mass="17126">MDSRSDCYGDCVPRGQRRVFRVCASNLVLDESLGYQHMRVVYHRGRILSASTRESYGRDLIIQRYMIRAIGELDYFSIYIRLREPDKSEDKAEGGTSVESSISCSHGGRALVVKGVEEEENAEVNSKYQYKAEGQRLRNFIGPVSTGFSSR</sequence>
<organism evidence="2 3">
    <name type="scientific">Ensete ventricosum</name>
    <name type="common">Abyssinian banana</name>
    <name type="synonym">Musa ensete</name>
    <dbReference type="NCBI Taxonomy" id="4639"/>
    <lineage>
        <taxon>Eukaryota</taxon>
        <taxon>Viridiplantae</taxon>
        <taxon>Streptophyta</taxon>
        <taxon>Embryophyta</taxon>
        <taxon>Tracheophyta</taxon>
        <taxon>Spermatophyta</taxon>
        <taxon>Magnoliopsida</taxon>
        <taxon>Liliopsida</taxon>
        <taxon>Zingiberales</taxon>
        <taxon>Musaceae</taxon>
        <taxon>Ensete</taxon>
    </lineage>
</organism>